<gene>
    <name evidence="2" type="ORF">COCCADRAFT_21354</name>
</gene>
<dbReference type="EMBL" id="KI964537">
    <property type="protein sequence ID" value="EUC39262.1"/>
    <property type="molecule type" value="Genomic_DNA"/>
</dbReference>
<dbReference type="InterPro" id="IPR036291">
    <property type="entry name" value="NAD(P)-bd_dom_sf"/>
</dbReference>
<dbReference type="PANTHER" id="PTHR43544">
    <property type="entry name" value="SHORT-CHAIN DEHYDROGENASE/REDUCTASE"/>
    <property type="match status" value="1"/>
</dbReference>
<dbReference type="GeneID" id="19144969"/>
<evidence type="ECO:0000313" key="2">
    <source>
        <dbReference type="EMBL" id="EUC39262.1"/>
    </source>
</evidence>
<dbReference type="RefSeq" id="XP_007706301.1">
    <property type="nucleotide sequence ID" value="XM_007708111.1"/>
</dbReference>
<sequence>MTIELSPLHAPHFAATKSAEEICERLRADEKLIDAQKACSWVAWYLPGYDTDLGRAVAARLTPILGVNHELRRLIYENCLGKIRQYLKNDGTNAAHNVAVEEMEEVGREILPEEFSTALKVLVHLQDRKIIGRDTTTESITTWLQEQVATHHETPTPSIPEPPPVPRKRLCYICRLEIKRPFPSHSSMCMPCGAFNHASSQISMPPKMTLTPDFTALVTGARVNLGYHTALRLLRCGGRVIATSRYPRDAISRYTNEADSGQWIDRLRVVGADFRSARDAFELVREVKECLKQWADGGEPRLYALINNAAQTLTDSLTKEERAMGREQDLKKRGTHAGLLLGENYTARVRGGALPLALENGKAHSTRMDGPESNTDAMWTLKEVDASKDTTSEIEPYTKSSWVQGMSEIPYEDVGSALSVNTFVPFILCRELLPLMGIIELLPEAASGKASKPQGYFINVSSREGIFEDVLTSTAKRGKHVHTNMSKAALNMLTETEAEPAWRTRRVAMNTVDPGYMSAAPEYEDAFDGTRPIGWEDGAGRVLWPIAVAEMEGLVIRGRFLKHYGAVEVDPGRGRG</sequence>
<organism evidence="2 3">
    <name type="scientific">Cochliobolus carbonum (strain 26-R-13)</name>
    <name type="common">Maize leaf spot fungus</name>
    <name type="synonym">Bipolaris zeicola</name>
    <dbReference type="NCBI Taxonomy" id="930089"/>
    <lineage>
        <taxon>Eukaryota</taxon>
        <taxon>Fungi</taxon>
        <taxon>Dikarya</taxon>
        <taxon>Ascomycota</taxon>
        <taxon>Pezizomycotina</taxon>
        <taxon>Dothideomycetes</taxon>
        <taxon>Pleosporomycetidae</taxon>
        <taxon>Pleosporales</taxon>
        <taxon>Pleosporineae</taxon>
        <taxon>Pleosporaceae</taxon>
        <taxon>Bipolaris</taxon>
    </lineage>
</organism>
<dbReference type="eggNOG" id="ENOG502QU6Z">
    <property type="taxonomic scope" value="Eukaryota"/>
</dbReference>
<dbReference type="AlphaFoldDB" id="W6YIW3"/>
<reference evidence="2 3" key="1">
    <citation type="journal article" date="2013" name="PLoS Genet.">
        <title>Comparative genome structure, secondary metabolite, and effector coding capacity across Cochliobolus pathogens.</title>
        <authorList>
            <person name="Condon B.J."/>
            <person name="Leng Y."/>
            <person name="Wu D."/>
            <person name="Bushley K.E."/>
            <person name="Ohm R.A."/>
            <person name="Otillar R."/>
            <person name="Martin J."/>
            <person name="Schackwitz W."/>
            <person name="Grimwood J."/>
            <person name="MohdZainudin N."/>
            <person name="Xue C."/>
            <person name="Wang R."/>
            <person name="Manning V.A."/>
            <person name="Dhillon B."/>
            <person name="Tu Z.J."/>
            <person name="Steffenson B.J."/>
            <person name="Salamov A."/>
            <person name="Sun H."/>
            <person name="Lowry S."/>
            <person name="LaButti K."/>
            <person name="Han J."/>
            <person name="Copeland A."/>
            <person name="Lindquist E."/>
            <person name="Barry K."/>
            <person name="Schmutz J."/>
            <person name="Baker S.E."/>
            <person name="Ciuffetti L.M."/>
            <person name="Grigoriev I.V."/>
            <person name="Zhong S."/>
            <person name="Turgeon B.G."/>
        </authorList>
    </citation>
    <scope>NUCLEOTIDE SEQUENCE [LARGE SCALE GENOMIC DNA]</scope>
    <source>
        <strain evidence="2 3">26-R-13</strain>
    </source>
</reference>
<name>W6YIW3_COCC2</name>
<proteinExistence type="inferred from homology"/>
<accession>W6YIW3</accession>
<evidence type="ECO:0000256" key="1">
    <source>
        <dbReference type="ARBA" id="ARBA00006484"/>
    </source>
</evidence>
<comment type="similarity">
    <text evidence="1">Belongs to the short-chain dehydrogenases/reductases (SDR) family.</text>
</comment>
<dbReference type="OrthoDB" id="191139at2759"/>
<keyword evidence="3" id="KW-1185">Reference proteome</keyword>
<dbReference type="Proteomes" id="UP000053841">
    <property type="component" value="Unassembled WGS sequence"/>
</dbReference>
<dbReference type="InterPro" id="IPR051468">
    <property type="entry name" value="Fungal_SecMetab_SDRs"/>
</dbReference>
<dbReference type="PANTHER" id="PTHR43544:SF2">
    <property type="entry name" value="OXIDOREDUCTASE"/>
    <property type="match status" value="1"/>
</dbReference>
<evidence type="ECO:0000313" key="3">
    <source>
        <dbReference type="Proteomes" id="UP000053841"/>
    </source>
</evidence>
<evidence type="ECO:0008006" key="4">
    <source>
        <dbReference type="Google" id="ProtNLM"/>
    </source>
</evidence>
<dbReference type="SUPFAM" id="SSF51735">
    <property type="entry name" value="NAD(P)-binding Rossmann-fold domains"/>
    <property type="match status" value="1"/>
</dbReference>
<dbReference type="HOGENOM" id="CLU_008901_3_1_1"/>
<protein>
    <recommendedName>
        <fullName evidence="4">NAD(P)-binding protein</fullName>
    </recommendedName>
</protein>
<dbReference type="GO" id="GO:0016491">
    <property type="term" value="F:oxidoreductase activity"/>
    <property type="evidence" value="ECO:0007669"/>
    <property type="project" value="TreeGrafter"/>
</dbReference>
<dbReference type="Gene3D" id="3.40.50.720">
    <property type="entry name" value="NAD(P)-binding Rossmann-like Domain"/>
    <property type="match status" value="1"/>
</dbReference>
<dbReference type="GO" id="GO:0005737">
    <property type="term" value="C:cytoplasm"/>
    <property type="evidence" value="ECO:0007669"/>
    <property type="project" value="TreeGrafter"/>
</dbReference>
<dbReference type="KEGG" id="bze:COCCADRAFT_21354"/>